<dbReference type="GO" id="GO:0005694">
    <property type="term" value="C:chromosome"/>
    <property type="evidence" value="ECO:0007669"/>
    <property type="project" value="UniProtKB-SubCell"/>
</dbReference>
<feature type="compositionally biased region" description="Polar residues" evidence="3">
    <location>
        <begin position="95"/>
        <end position="106"/>
    </location>
</feature>
<evidence type="ECO:0000313" key="7">
    <source>
        <dbReference type="Proteomes" id="UP000015453"/>
    </source>
</evidence>
<dbReference type="PANTHER" id="PTHR46450">
    <property type="entry name" value="INACTIVE HISTONE-LYSINE N-METHYLTRANSFERASE SUVR1-RELATED"/>
    <property type="match status" value="1"/>
</dbReference>
<evidence type="ECO:0000256" key="2">
    <source>
        <dbReference type="ARBA" id="ARBA00022454"/>
    </source>
</evidence>
<feature type="non-terminal residue" evidence="6">
    <location>
        <position position="671"/>
    </location>
</feature>
<dbReference type="GO" id="GO:0042054">
    <property type="term" value="F:histone methyltransferase activity"/>
    <property type="evidence" value="ECO:0007669"/>
    <property type="project" value="InterPro"/>
</dbReference>
<dbReference type="GO" id="GO:0008270">
    <property type="term" value="F:zinc ion binding"/>
    <property type="evidence" value="ECO:0007669"/>
    <property type="project" value="InterPro"/>
</dbReference>
<dbReference type="InterPro" id="IPR046341">
    <property type="entry name" value="SET_dom_sf"/>
</dbReference>
<keyword evidence="2" id="KW-0158">Chromosome</keyword>
<feature type="compositionally biased region" description="Basic and acidic residues" evidence="3">
    <location>
        <begin position="73"/>
        <end position="86"/>
    </location>
</feature>
<feature type="domain" description="Pre-SET" evidence="5">
    <location>
        <begin position="477"/>
        <end position="576"/>
    </location>
</feature>
<dbReference type="PROSITE" id="PS50280">
    <property type="entry name" value="SET"/>
    <property type="match status" value="1"/>
</dbReference>
<dbReference type="InterPro" id="IPR001214">
    <property type="entry name" value="SET_dom"/>
</dbReference>
<dbReference type="InterPro" id="IPR018848">
    <property type="entry name" value="WIYLD_domain"/>
</dbReference>
<protein>
    <recommendedName>
        <fullName evidence="8">SET domain-containing protein</fullName>
    </recommendedName>
</protein>
<dbReference type="Pfam" id="PF10440">
    <property type="entry name" value="WIYLD"/>
    <property type="match status" value="1"/>
</dbReference>
<dbReference type="OrthoDB" id="308383at2759"/>
<name>S8CQY7_9LAMI</name>
<evidence type="ECO:0000259" key="4">
    <source>
        <dbReference type="PROSITE" id="PS50280"/>
    </source>
</evidence>
<feature type="non-terminal residue" evidence="6">
    <location>
        <position position="1"/>
    </location>
</feature>
<organism evidence="6 7">
    <name type="scientific">Genlisea aurea</name>
    <dbReference type="NCBI Taxonomy" id="192259"/>
    <lineage>
        <taxon>Eukaryota</taxon>
        <taxon>Viridiplantae</taxon>
        <taxon>Streptophyta</taxon>
        <taxon>Embryophyta</taxon>
        <taxon>Tracheophyta</taxon>
        <taxon>Spermatophyta</taxon>
        <taxon>Magnoliopsida</taxon>
        <taxon>eudicotyledons</taxon>
        <taxon>Gunneridae</taxon>
        <taxon>Pentapetalae</taxon>
        <taxon>asterids</taxon>
        <taxon>lamiids</taxon>
        <taxon>Lamiales</taxon>
        <taxon>Lentibulariaceae</taxon>
        <taxon>Genlisea</taxon>
    </lineage>
</organism>
<evidence type="ECO:0000259" key="5">
    <source>
        <dbReference type="PROSITE" id="PS50867"/>
    </source>
</evidence>
<feature type="region of interest" description="Disordered" evidence="3">
    <location>
        <begin position="151"/>
        <end position="261"/>
    </location>
</feature>
<dbReference type="EMBL" id="AUSU01002040">
    <property type="protein sequence ID" value="EPS69629.1"/>
    <property type="molecule type" value="Genomic_DNA"/>
</dbReference>
<dbReference type="PANTHER" id="PTHR46450:SF1">
    <property type="entry name" value="INACTIVE HISTONE-LYSINE N-METHYLTRANSFERASE SUVR1-RELATED"/>
    <property type="match status" value="1"/>
</dbReference>
<dbReference type="GO" id="GO:0005634">
    <property type="term" value="C:nucleus"/>
    <property type="evidence" value="ECO:0007669"/>
    <property type="project" value="InterPro"/>
</dbReference>
<feature type="compositionally biased region" description="Polar residues" evidence="3">
    <location>
        <begin position="151"/>
        <end position="182"/>
    </location>
</feature>
<sequence length="671" mass="73572">RVAKAFRAMKAIGISEDKVKPVLKSLLVLYEKNWTLIEEENYRALADAIFEREESVVSESEFSISSEFLSDHTEEAVATQEPERPLKRLRRNRETSTSQASGNIPTQAPLLKPKEEPDTMPETSLSEIAGSQTVAELAPTNDAVLTNPSTAVMSSDACNPSSTAGEEQNSQIRSGVKPSSHTMRLRDRGKGSVSNQVSSGEEVPGNSPLALCLKEPKAKPTANLPDKVKFSGKSIGETPTNAHKSGGRRSCTQDSSPLVPANENEAVDDVSVTRHEPRVGSRFPLNSEKQCSSLEIASSAYGEVKMLLKLDRIPEKTDFHVPDLEVFMKLADEKFLQSTESSKSVIPLNKIFADTCQCFLELGSSPNSLLPSDARENNGLTEMEEEPHGMAAENEGVKDGETCAEEAMKQPQLTSGSNGYGIDIAKGEENVVITVGNEVNGVLPPPFCYIPHNAVFQNGYVNFCLARIGDANCCASCSGDCLSSSIPCACTQETGGMFAYTKEGLVRDELLRESVSMNRDPKKHSQFFCKECPLERSKCEDTIEPCKGHLVRKFIKECWLKCGCSKQCGNRVVQRGITRNLQVFLTCEEKGWGLRSLEDLPKGAFVCEYVGEVLTNSELFERVSRSRKGDKHSYPVLLDADWCAEGALKDEEALCLDATHYGNVARFINHR</sequence>
<dbReference type="InterPro" id="IPR007728">
    <property type="entry name" value="Pre-SET_dom"/>
</dbReference>
<feature type="domain" description="SET" evidence="4">
    <location>
        <begin position="579"/>
        <end position="671"/>
    </location>
</feature>
<feature type="region of interest" description="Disordered" evidence="3">
    <location>
        <begin position="73"/>
        <end position="123"/>
    </location>
</feature>
<accession>S8CQY7</accession>
<evidence type="ECO:0000313" key="6">
    <source>
        <dbReference type="EMBL" id="EPS69629.1"/>
    </source>
</evidence>
<comment type="caution">
    <text evidence="6">The sequence shown here is derived from an EMBL/GenBank/DDBJ whole genome shotgun (WGS) entry which is preliminary data.</text>
</comment>
<keyword evidence="7" id="KW-1185">Reference proteome</keyword>
<dbReference type="SMART" id="SM00468">
    <property type="entry name" value="PreSET"/>
    <property type="match status" value="1"/>
</dbReference>
<reference evidence="6 7" key="1">
    <citation type="journal article" date="2013" name="BMC Genomics">
        <title>The miniature genome of a carnivorous plant Genlisea aurea contains a low number of genes and short non-coding sequences.</title>
        <authorList>
            <person name="Leushkin E.V."/>
            <person name="Sutormin R.A."/>
            <person name="Nabieva E.R."/>
            <person name="Penin A.A."/>
            <person name="Kondrashov A.S."/>
            <person name="Logacheva M.D."/>
        </authorList>
    </citation>
    <scope>NUCLEOTIDE SEQUENCE [LARGE SCALE GENOMIC DNA]</scope>
</reference>
<evidence type="ECO:0008006" key="8">
    <source>
        <dbReference type="Google" id="ProtNLM"/>
    </source>
</evidence>
<dbReference type="InterPro" id="IPR043017">
    <property type="entry name" value="WIYLD_dom_sf"/>
</dbReference>
<gene>
    <name evidence="6" type="ORF">M569_05137</name>
</gene>
<evidence type="ECO:0000256" key="1">
    <source>
        <dbReference type="ARBA" id="ARBA00004286"/>
    </source>
</evidence>
<dbReference type="Gene3D" id="1.10.8.850">
    <property type="entry name" value="Histone-lysine N methyltransferase , C-terminal domain-like"/>
    <property type="match status" value="1"/>
</dbReference>
<evidence type="ECO:0000256" key="3">
    <source>
        <dbReference type="SAM" id="MobiDB-lite"/>
    </source>
</evidence>
<dbReference type="Pfam" id="PF00856">
    <property type="entry name" value="SET"/>
    <property type="match status" value="1"/>
</dbReference>
<comment type="subcellular location">
    <subcellularLocation>
        <location evidence="1">Chromosome</location>
    </subcellularLocation>
</comment>
<dbReference type="CDD" id="cd10538">
    <property type="entry name" value="SET_SETDB-like"/>
    <property type="match status" value="1"/>
</dbReference>
<proteinExistence type="predicted"/>
<dbReference type="AlphaFoldDB" id="S8CQY7"/>
<dbReference type="Proteomes" id="UP000015453">
    <property type="component" value="Unassembled WGS sequence"/>
</dbReference>
<dbReference type="PROSITE" id="PS50867">
    <property type="entry name" value="PRE_SET"/>
    <property type="match status" value="1"/>
</dbReference>
<dbReference type="SUPFAM" id="SSF82199">
    <property type="entry name" value="SET domain"/>
    <property type="match status" value="1"/>
</dbReference>
<dbReference type="Gene3D" id="2.170.270.10">
    <property type="entry name" value="SET domain"/>
    <property type="match status" value="1"/>
</dbReference>